<feature type="domain" description="Disease resistance protein Roq1-like winged-helix" evidence="5">
    <location>
        <begin position="317"/>
        <end position="383"/>
    </location>
</feature>
<dbReference type="InterPro" id="IPR003591">
    <property type="entry name" value="Leu-rich_rpt_typical-subtyp"/>
</dbReference>
<evidence type="ECO:0000259" key="4">
    <source>
        <dbReference type="Pfam" id="PF00931"/>
    </source>
</evidence>
<dbReference type="InterPro" id="IPR055414">
    <property type="entry name" value="LRR_R13L4/SHOC2-like"/>
</dbReference>
<accession>A0ABD3L1Z0</accession>
<organism evidence="7 8">
    <name type="scientific">Eucalyptus globulus</name>
    <name type="common">Tasmanian blue gum</name>
    <dbReference type="NCBI Taxonomy" id="34317"/>
    <lineage>
        <taxon>Eukaryota</taxon>
        <taxon>Viridiplantae</taxon>
        <taxon>Streptophyta</taxon>
        <taxon>Embryophyta</taxon>
        <taxon>Tracheophyta</taxon>
        <taxon>Spermatophyta</taxon>
        <taxon>Magnoliopsida</taxon>
        <taxon>eudicotyledons</taxon>
        <taxon>Gunneridae</taxon>
        <taxon>Pentapetalae</taxon>
        <taxon>rosids</taxon>
        <taxon>malvids</taxon>
        <taxon>Myrtales</taxon>
        <taxon>Myrtaceae</taxon>
        <taxon>Myrtoideae</taxon>
        <taxon>Eucalypteae</taxon>
        <taxon>Eucalyptus</taxon>
    </lineage>
</organism>
<name>A0ABD3L1Z0_EUCGL</name>
<dbReference type="InterPro" id="IPR058192">
    <property type="entry name" value="WHD_ROQ1-like"/>
</dbReference>
<dbReference type="Pfam" id="PF23598">
    <property type="entry name" value="LRR_14"/>
    <property type="match status" value="1"/>
</dbReference>
<dbReference type="GO" id="GO:0006952">
    <property type="term" value="P:defense response"/>
    <property type="evidence" value="ECO:0007669"/>
    <property type="project" value="UniProtKB-KW"/>
</dbReference>
<dbReference type="EMBL" id="JBJKBG010000003">
    <property type="protein sequence ID" value="KAL3745698.1"/>
    <property type="molecule type" value="Genomic_DNA"/>
</dbReference>
<dbReference type="InterPro" id="IPR044974">
    <property type="entry name" value="Disease_R_plants"/>
</dbReference>
<dbReference type="PANTHER" id="PTHR11017:SF570">
    <property type="entry name" value="DISEASE RESISTANCE PROTEIN (TIR-NBS CLASS)-RELATED"/>
    <property type="match status" value="1"/>
</dbReference>
<evidence type="ECO:0000256" key="1">
    <source>
        <dbReference type="ARBA" id="ARBA00022614"/>
    </source>
</evidence>
<dbReference type="Proteomes" id="UP001634007">
    <property type="component" value="Unassembled WGS sequence"/>
</dbReference>
<evidence type="ECO:0008006" key="9">
    <source>
        <dbReference type="Google" id="ProtNLM"/>
    </source>
</evidence>
<dbReference type="InterPro" id="IPR032675">
    <property type="entry name" value="LRR_dom_sf"/>
</dbReference>
<dbReference type="Gene3D" id="3.40.50.300">
    <property type="entry name" value="P-loop containing nucleotide triphosphate hydrolases"/>
    <property type="match status" value="1"/>
</dbReference>
<dbReference type="Pfam" id="PF23282">
    <property type="entry name" value="WHD_ROQ1"/>
    <property type="match status" value="1"/>
</dbReference>
<dbReference type="InterPro" id="IPR002182">
    <property type="entry name" value="NB-ARC"/>
</dbReference>
<dbReference type="Gene3D" id="1.10.8.430">
    <property type="entry name" value="Helical domain of apoptotic protease-activating factors"/>
    <property type="match status" value="1"/>
</dbReference>
<comment type="caution">
    <text evidence="7">The sequence shown here is derived from an EMBL/GenBank/DDBJ whole genome shotgun (WGS) entry which is preliminary data.</text>
</comment>
<dbReference type="PANTHER" id="PTHR11017">
    <property type="entry name" value="LEUCINE-RICH REPEAT-CONTAINING PROTEIN"/>
    <property type="match status" value="1"/>
</dbReference>
<evidence type="ECO:0000256" key="3">
    <source>
        <dbReference type="ARBA" id="ARBA00022821"/>
    </source>
</evidence>
<dbReference type="AlphaFoldDB" id="A0ABD3L1Z0"/>
<keyword evidence="2" id="KW-0677">Repeat</keyword>
<dbReference type="SUPFAM" id="SSF52540">
    <property type="entry name" value="P-loop containing nucleoside triphosphate hydrolases"/>
    <property type="match status" value="1"/>
</dbReference>
<feature type="domain" description="NB-ARC" evidence="4">
    <location>
        <begin position="77"/>
        <end position="247"/>
    </location>
</feature>
<feature type="domain" description="Disease resistance R13L4/SHOC-2-like LRR" evidence="6">
    <location>
        <begin position="508"/>
        <end position="648"/>
    </location>
</feature>
<dbReference type="InterPro" id="IPR042197">
    <property type="entry name" value="Apaf_helical"/>
</dbReference>
<keyword evidence="8" id="KW-1185">Reference proteome</keyword>
<dbReference type="SMART" id="SM00369">
    <property type="entry name" value="LRR_TYP"/>
    <property type="match status" value="3"/>
</dbReference>
<keyword evidence="3" id="KW-0611">Plant defense</keyword>
<dbReference type="InterPro" id="IPR027417">
    <property type="entry name" value="P-loop_NTPase"/>
</dbReference>
<evidence type="ECO:0000313" key="7">
    <source>
        <dbReference type="EMBL" id="KAL3745698.1"/>
    </source>
</evidence>
<dbReference type="SUPFAM" id="SSF52058">
    <property type="entry name" value="L domain-like"/>
    <property type="match status" value="2"/>
</dbReference>
<dbReference type="GO" id="GO:0051707">
    <property type="term" value="P:response to other organism"/>
    <property type="evidence" value="ECO:0007669"/>
    <property type="project" value="UniProtKB-ARBA"/>
</dbReference>
<dbReference type="Gene3D" id="3.80.10.10">
    <property type="entry name" value="Ribonuclease Inhibitor"/>
    <property type="match status" value="4"/>
</dbReference>
<protein>
    <recommendedName>
        <fullName evidence="9">TMV resistance protein N-like</fullName>
    </recommendedName>
</protein>
<keyword evidence="1" id="KW-0433">Leucine-rich repeat</keyword>
<gene>
    <name evidence="7" type="ORF">ACJRO7_014765</name>
</gene>
<dbReference type="Pfam" id="PF00931">
    <property type="entry name" value="NB-ARC"/>
    <property type="match status" value="1"/>
</dbReference>
<evidence type="ECO:0000256" key="2">
    <source>
        <dbReference type="ARBA" id="ARBA00022737"/>
    </source>
</evidence>
<dbReference type="PRINTS" id="PR00364">
    <property type="entry name" value="DISEASERSIST"/>
</dbReference>
<sequence length="1140" mass="128437">MPSVVKNRSHGYGEAIKWHRERGIVPDILRKWEEALSYVGSIPGLKINGWPVDASVIDVLVANVLRALNRCFVGIEHHEERVMKLLKVESIDVRVVGIHGMGGAGKTTIARFIYKRIFDLFDGCSFLENVREHTKKPGGLDNLQGQLVYDLLGVMHGQIHFVDDGIKSIRSRLLHKKVLIVLDDIEPSSRLTPILSILDSLGSGSRIIITTRDEQALDKFAVSLKYEVGGMREEEVDELFCSHAFRGRPAPADLATLSKNLVSTIGRLPLTVEVVGSYLYSKSKEVWEQTLEELRKVPKPHVQRKLMVIIKALPDEQRLIFLDIACFFIGEDKSVACYLWSDRDSTSGSVLEVLINSSIVKIENDKLWMHDQLRDLGRDIVVEKHPKHGKHNRLWSHEQAQDVLVNKKGTEIVRGILLKFGSGSQYSFGPAHFARMSNVRFLRLDQANLEGNFERRLSSLRWLHWQGCPRHLLAENLDLTELVVLDLSWSKVSDKWNGWSEIKKAKKLRVLNLTGCYDMIRTPDLSHYKCLERLNLERCIRLVEIGSSVKSLESLVLLNFTELNKLPEELGSLKSLEEILIDGTVVQEIPASISRMQNLRRFSACNCLSLIRLPNSISHVKSLRVFTLNGTKITKLPLSAELEKLQHLSINHCRSILKLPTSLGSLASLIELDLSSTGIVELPNTVNKLYLLRVLKIDFTFVRELPRAIWKLKRLEELHASRCRSLAGEIPRDIEELSRLRVLRLGYSRIRGLPDSISTLPNLQTLDLLHCDKLHRVPELPSTLISLSVSSKSMYTIPDISSLVKLVELFLADGSQELVLPDQSQIEAKGHTYLKLGSLSELKILQLSMLKIQLLPVGLDLLRKLTKLSICCIHLKKLPRLPLGLFTLSLCQYKSQTRLPDLSYLELLSEFELFDCAVTEVAGLGEFKSLRIFRISHCNLQQLDELENLIFLASLNVSYCQSLERLPDLSKLKKLKDIKIKGCPKIRDIKSVEHLHSFKNPRGAIIEAKSSSEVEFSKPANTKHSSIQGVKCKDKGSSTTWHRVKVNYRCLAFYLTPSANNSVFLSGCCFQIQLSDDFQNQANTLFSTFIKLKVLSQIRGTGTAGFSPSTEQEDVPLDRALTIPSLATIGSAVHPPAAQP</sequence>
<evidence type="ECO:0000313" key="8">
    <source>
        <dbReference type="Proteomes" id="UP001634007"/>
    </source>
</evidence>
<evidence type="ECO:0000259" key="6">
    <source>
        <dbReference type="Pfam" id="PF23598"/>
    </source>
</evidence>
<reference evidence="7 8" key="1">
    <citation type="submission" date="2024-11" db="EMBL/GenBank/DDBJ databases">
        <title>Chromosome-level genome assembly of Eucalyptus globulus Labill. provides insights into its genome evolution.</title>
        <authorList>
            <person name="Li X."/>
        </authorList>
    </citation>
    <scope>NUCLEOTIDE SEQUENCE [LARGE SCALE GENOMIC DNA]</scope>
    <source>
        <strain evidence="7">CL2024</strain>
        <tissue evidence="7">Fresh tender leaves</tissue>
    </source>
</reference>
<evidence type="ECO:0000259" key="5">
    <source>
        <dbReference type="Pfam" id="PF23282"/>
    </source>
</evidence>
<proteinExistence type="predicted"/>